<proteinExistence type="predicted"/>
<dbReference type="AlphaFoldDB" id="A0A8J6KBQ1"/>
<dbReference type="OrthoDB" id="8927116at2759"/>
<protein>
    <submittedName>
        <fullName evidence="2">Uncharacterized protein</fullName>
    </submittedName>
</protein>
<dbReference type="PANTHER" id="PTHR17384">
    <property type="entry name" value="P-SELECTIN GLYCOPROTEIN LIGAND-1"/>
    <property type="match status" value="1"/>
</dbReference>
<reference evidence="2" key="1">
    <citation type="thesis" date="2020" institute="ProQuest LLC" country="789 East Eisenhower Parkway, Ann Arbor, MI, USA">
        <title>Comparative Genomics and Chromosome Evolution.</title>
        <authorList>
            <person name="Mudd A.B."/>
        </authorList>
    </citation>
    <scope>NUCLEOTIDE SEQUENCE</scope>
    <source>
        <strain evidence="2">HN-11 Male</strain>
        <tissue evidence="2">Kidney and liver</tissue>
    </source>
</reference>
<evidence type="ECO:0000313" key="3">
    <source>
        <dbReference type="Proteomes" id="UP000770717"/>
    </source>
</evidence>
<sequence>MRQCMLTILILAVVCTIFIISTIALAAKLSTMKQKNKLRHPVTYTEMRCISSLLPNNDQQTKTDSKRLKTFTSNMEESDGDNTTLNSFLPEH</sequence>
<dbReference type="EMBL" id="WNTK01000003">
    <property type="protein sequence ID" value="KAG9487087.1"/>
    <property type="molecule type" value="Genomic_DNA"/>
</dbReference>
<accession>A0A8J6KBQ1</accession>
<dbReference type="PANTHER" id="PTHR17384:SF7">
    <property type="entry name" value="P-SELECTIN GLYCOPROTEIN LIGAND 1"/>
    <property type="match status" value="1"/>
</dbReference>
<evidence type="ECO:0000313" key="2">
    <source>
        <dbReference type="EMBL" id="KAG9487087.1"/>
    </source>
</evidence>
<evidence type="ECO:0000256" key="1">
    <source>
        <dbReference type="SAM" id="MobiDB-lite"/>
    </source>
</evidence>
<feature type="region of interest" description="Disordered" evidence="1">
    <location>
        <begin position="71"/>
        <end position="92"/>
    </location>
</feature>
<dbReference type="InterPro" id="IPR026195">
    <property type="entry name" value="PSGL-1"/>
</dbReference>
<dbReference type="GO" id="GO:0005886">
    <property type="term" value="C:plasma membrane"/>
    <property type="evidence" value="ECO:0007669"/>
    <property type="project" value="TreeGrafter"/>
</dbReference>
<dbReference type="GO" id="GO:0050901">
    <property type="term" value="P:leukocyte tethering or rolling"/>
    <property type="evidence" value="ECO:0007669"/>
    <property type="project" value="TreeGrafter"/>
</dbReference>
<keyword evidence="3" id="KW-1185">Reference proteome</keyword>
<gene>
    <name evidence="2" type="ORF">GDO78_007126</name>
</gene>
<dbReference type="Proteomes" id="UP000770717">
    <property type="component" value="Unassembled WGS sequence"/>
</dbReference>
<organism evidence="2 3">
    <name type="scientific">Eleutherodactylus coqui</name>
    <name type="common">Puerto Rican coqui</name>
    <dbReference type="NCBI Taxonomy" id="57060"/>
    <lineage>
        <taxon>Eukaryota</taxon>
        <taxon>Metazoa</taxon>
        <taxon>Chordata</taxon>
        <taxon>Craniata</taxon>
        <taxon>Vertebrata</taxon>
        <taxon>Euteleostomi</taxon>
        <taxon>Amphibia</taxon>
        <taxon>Batrachia</taxon>
        <taxon>Anura</taxon>
        <taxon>Neobatrachia</taxon>
        <taxon>Hyloidea</taxon>
        <taxon>Eleutherodactylidae</taxon>
        <taxon>Eleutherodactylinae</taxon>
        <taxon>Eleutherodactylus</taxon>
        <taxon>Eleutherodactylus</taxon>
    </lineage>
</organism>
<comment type="caution">
    <text evidence="2">The sequence shown here is derived from an EMBL/GenBank/DDBJ whole genome shotgun (WGS) entry which is preliminary data.</text>
</comment>
<name>A0A8J6KBQ1_ELECQ</name>